<evidence type="ECO:0000313" key="3">
    <source>
        <dbReference type="Proteomes" id="UP001447188"/>
    </source>
</evidence>
<evidence type="ECO:0008006" key="4">
    <source>
        <dbReference type="Google" id="ProtNLM"/>
    </source>
</evidence>
<evidence type="ECO:0000313" key="2">
    <source>
        <dbReference type="EMBL" id="KAL0637674.1"/>
    </source>
</evidence>
<sequence length="294" mass="33111">MLSSIPLIAPRDAHTLWYTPSTTFAPTTATYSSSLTSPPSTLPTSQNIHPSSLPRPHSQQPVRFRLPSISPLTQLTLDEQSLHQRKINIQRFGATWIRPPGIAKTLQGELDEKAEREEAERQAMMEDVDAGGEDEVFDDEDADVTRGEVEVDLDAEIPDGDGDSFLSDDDEDLSEELQEEEDEDEEVDLDAGVPEAEVDTLWESSEEEDEEEEDDEEEEGEEEEEDEDEDGFGYESEVEETQHTAGVESSPHQAIYSHDEHFSPSDARVEQRLRAYPRRALVRSDDEMEVDSDN</sequence>
<name>A0ABR3GP25_9PEZI</name>
<protein>
    <recommendedName>
        <fullName evidence="4">Apc15p protein-domain-containing protein</fullName>
    </recommendedName>
</protein>
<feature type="compositionally biased region" description="Acidic residues" evidence="1">
    <location>
        <begin position="196"/>
        <end position="239"/>
    </location>
</feature>
<feature type="region of interest" description="Disordered" evidence="1">
    <location>
        <begin position="126"/>
        <end position="294"/>
    </location>
</feature>
<dbReference type="InterPro" id="IPR008402">
    <property type="entry name" value="APC_su15/mnd2"/>
</dbReference>
<dbReference type="EMBL" id="JBBBZM010000032">
    <property type="protein sequence ID" value="KAL0637674.1"/>
    <property type="molecule type" value="Genomic_DNA"/>
</dbReference>
<dbReference type="Pfam" id="PF05841">
    <property type="entry name" value="Apc15p"/>
    <property type="match status" value="1"/>
</dbReference>
<feature type="region of interest" description="Disordered" evidence="1">
    <location>
        <begin position="30"/>
        <end position="60"/>
    </location>
</feature>
<proteinExistence type="predicted"/>
<feature type="compositionally biased region" description="Acidic residues" evidence="1">
    <location>
        <begin position="150"/>
        <end position="189"/>
    </location>
</feature>
<organism evidence="2 3">
    <name type="scientific">Discina gigas</name>
    <dbReference type="NCBI Taxonomy" id="1032678"/>
    <lineage>
        <taxon>Eukaryota</taxon>
        <taxon>Fungi</taxon>
        <taxon>Dikarya</taxon>
        <taxon>Ascomycota</taxon>
        <taxon>Pezizomycotina</taxon>
        <taxon>Pezizomycetes</taxon>
        <taxon>Pezizales</taxon>
        <taxon>Discinaceae</taxon>
        <taxon>Discina</taxon>
    </lineage>
</organism>
<accession>A0ABR3GP25</accession>
<gene>
    <name evidence="2" type="ORF">Q9L58_003398</name>
</gene>
<dbReference type="Proteomes" id="UP001447188">
    <property type="component" value="Unassembled WGS sequence"/>
</dbReference>
<reference evidence="2 3" key="1">
    <citation type="submission" date="2024-02" db="EMBL/GenBank/DDBJ databases">
        <title>Discinaceae phylogenomics.</title>
        <authorList>
            <person name="Dirks A.C."/>
            <person name="James T.Y."/>
        </authorList>
    </citation>
    <scope>NUCLEOTIDE SEQUENCE [LARGE SCALE GENOMIC DNA]</scope>
    <source>
        <strain evidence="2 3">ACD0624</strain>
    </source>
</reference>
<keyword evidence="3" id="KW-1185">Reference proteome</keyword>
<evidence type="ECO:0000256" key="1">
    <source>
        <dbReference type="SAM" id="MobiDB-lite"/>
    </source>
</evidence>
<comment type="caution">
    <text evidence="2">The sequence shown here is derived from an EMBL/GenBank/DDBJ whole genome shotgun (WGS) entry which is preliminary data.</text>
</comment>
<feature type="compositionally biased region" description="Low complexity" evidence="1">
    <location>
        <begin position="30"/>
        <end position="45"/>
    </location>
</feature>
<feature type="compositionally biased region" description="Acidic residues" evidence="1">
    <location>
        <begin position="126"/>
        <end position="142"/>
    </location>
</feature>
<feature type="compositionally biased region" description="Basic and acidic residues" evidence="1">
    <location>
        <begin position="257"/>
        <end position="273"/>
    </location>
</feature>